<reference evidence="2 3" key="1">
    <citation type="journal article" date="2022" name="Nat. Microbiol.">
        <title>The microbiome of a bacterivorous marine choanoflagellate contains a resource-demanding obligate bacterial associate.</title>
        <authorList>
            <person name="Needham D.M."/>
            <person name="Poirier C."/>
            <person name="Bachy C."/>
            <person name="George E.E."/>
            <person name="Wilken S."/>
            <person name="Yung C.C.M."/>
            <person name="Limardo A.J."/>
            <person name="Morando M."/>
            <person name="Sudek L."/>
            <person name="Malmstrom R.R."/>
            <person name="Keeling P.J."/>
            <person name="Santoro A.E."/>
            <person name="Worden A.Z."/>
        </authorList>
    </citation>
    <scope>NUCLEOTIDE SEQUENCE [LARGE SCALE GENOMIC DNA]</scope>
    <source>
        <strain evidence="2 3">Comchoano-2</strain>
    </source>
</reference>
<feature type="domain" description="AB hydrolase-1" evidence="1">
    <location>
        <begin position="45"/>
        <end position="268"/>
    </location>
</feature>
<dbReference type="InterPro" id="IPR050266">
    <property type="entry name" value="AB_hydrolase_sf"/>
</dbReference>
<dbReference type="RefSeq" id="WP_258568843.1">
    <property type="nucleotide sequence ID" value="NZ_JAKUDN010000001.1"/>
</dbReference>
<dbReference type="InterPro" id="IPR029058">
    <property type="entry name" value="AB_hydrolase_fold"/>
</dbReference>
<dbReference type="Gene3D" id="3.40.50.1820">
    <property type="entry name" value="alpha/beta hydrolase"/>
    <property type="match status" value="1"/>
</dbReference>
<accession>A0ABT1L3D3</accession>
<evidence type="ECO:0000313" key="2">
    <source>
        <dbReference type="EMBL" id="MCP8351728.1"/>
    </source>
</evidence>
<protein>
    <submittedName>
        <fullName evidence="2">Alpha/beta hydrolase</fullName>
    </submittedName>
</protein>
<organism evidence="2 3">
    <name type="scientific">Candidatus Synchoanobacter obligatus</name>
    <dbReference type="NCBI Taxonomy" id="2919597"/>
    <lineage>
        <taxon>Bacteria</taxon>
        <taxon>Pseudomonadati</taxon>
        <taxon>Pseudomonadota</taxon>
        <taxon>Gammaproteobacteria</taxon>
        <taxon>Candidatus Comchoanobacterales</taxon>
        <taxon>Candidatus Comchoanobacteraceae</taxon>
        <taxon>Candidatus Synchoanobacter</taxon>
    </lineage>
</organism>
<dbReference type="PANTHER" id="PTHR43798:SF33">
    <property type="entry name" value="HYDROLASE, PUTATIVE (AFU_ORTHOLOGUE AFUA_2G14860)-RELATED"/>
    <property type="match status" value="1"/>
</dbReference>
<comment type="caution">
    <text evidence="2">The sequence shown here is derived from an EMBL/GenBank/DDBJ whole genome shotgun (WGS) entry which is preliminary data.</text>
</comment>
<name>A0ABT1L3D3_9GAMM</name>
<dbReference type="Pfam" id="PF12697">
    <property type="entry name" value="Abhydrolase_6"/>
    <property type="match status" value="1"/>
</dbReference>
<gene>
    <name evidence="2" type="ORF">MKS91_00250</name>
</gene>
<evidence type="ECO:0000313" key="3">
    <source>
        <dbReference type="Proteomes" id="UP001320768"/>
    </source>
</evidence>
<dbReference type="PANTHER" id="PTHR43798">
    <property type="entry name" value="MONOACYLGLYCEROL LIPASE"/>
    <property type="match status" value="1"/>
</dbReference>
<keyword evidence="3" id="KW-1185">Reference proteome</keyword>
<evidence type="ECO:0000259" key="1">
    <source>
        <dbReference type="Pfam" id="PF12697"/>
    </source>
</evidence>
<proteinExistence type="predicted"/>
<sequence length="281" mass="31648">MAKMLGNVMSWIDDTEKNPPKSVWVNINQRSVHAHYWSYSDCVTIVFIHGAIANNVWWQHIASKLHVGRVLSISLSGHGRSSHHPPYSLHQHACEVQELLEIYGQGPIILIGHSYGGAVAALVAANVEIQQVVMVDTPFDVALESKPPSSRLYQKPVYTTLKEALKHFKPLPHQPVKDAELLAWVGQQSVVKTDNGYTWQFDPLFHQREVLDNDIEQVKQVLPTAQYWYGELSPFASNAALGLAKTMGMSLLEIPKAYHAVTLDNPRFLLENIQRLLDDFK</sequence>
<dbReference type="SUPFAM" id="SSF53474">
    <property type="entry name" value="alpha/beta-Hydrolases"/>
    <property type="match status" value="1"/>
</dbReference>
<dbReference type="InterPro" id="IPR000073">
    <property type="entry name" value="AB_hydrolase_1"/>
</dbReference>
<dbReference type="Proteomes" id="UP001320768">
    <property type="component" value="Unassembled WGS sequence"/>
</dbReference>
<dbReference type="EMBL" id="JAKUDN010000001">
    <property type="protein sequence ID" value="MCP8351728.1"/>
    <property type="molecule type" value="Genomic_DNA"/>
</dbReference>
<keyword evidence="2" id="KW-0378">Hydrolase</keyword>
<dbReference type="GO" id="GO:0016787">
    <property type="term" value="F:hydrolase activity"/>
    <property type="evidence" value="ECO:0007669"/>
    <property type="project" value="UniProtKB-KW"/>
</dbReference>